<evidence type="ECO:0008006" key="4">
    <source>
        <dbReference type="Google" id="ProtNLM"/>
    </source>
</evidence>
<name>A0A9N8DXK7_9STRA</name>
<feature type="transmembrane region" description="Helical" evidence="1">
    <location>
        <begin position="289"/>
        <end position="309"/>
    </location>
</feature>
<dbReference type="PANTHER" id="PTHR32251:SF15">
    <property type="entry name" value="3-OXO-5-ALPHA-STEROID 4-DEHYDROGENASE (DUF1295)"/>
    <property type="match status" value="1"/>
</dbReference>
<dbReference type="Pfam" id="PF06966">
    <property type="entry name" value="DUF1295"/>
    <property type="match status" value="1"/>
</dbReference>
<comment type="caution">
    <text evidence="2">The sequence shown here is derived from an EMBL/GenBank/DDBJ whole genome shotgun (WGS) entry which is preliminary data.</text>
</comment>
<dbReference type="PROSITE" id="PS50244">
    <property type="entry name" value="S5A_REDUCTASE"/>
    <property type="match status" value="1"/>
</dbReference>
<feature type="transmembrane region" description="Helical" evidence="1">
    <location>
        <begin position="178"/>
        <end position="199"/>
    </location>
</feature>
<dbReference type="GO" id="GO:0016020">
    <property type="term" value="C:membrane"/>
    <property type="evidence" value="ECO:0007669"/>
    <property type="project" value="TreeGrafter"/>
</dbReference>
<gene>
    <name evidence="2" type="ORF">SEMRO_322_G116970.1</name>
</gene>
<reference evidence="2" key="1">
    <citation type="submission" date="2020-06" db="EMBL/GenBank/DDBJ databases">
        <authorList>
            <consortium name="Plant Systems Biology data submission"/>
        </authorList>
    </citation>
    <scope>NUCLEOTIDE SEQUENCE</scope>
    <source>
        <strain evidence="2">D6</strain>
    </source>
</reference>
<feature type="transmembrane region" description="Helical" evidence="1">
    <location>
        <begin position="85"/>
        <end position="104"/>
    </location>
</feature>
<organism evidence="2 3">
    <name type="scientific">Seminavis robusta</name>
    <dbReference type="NCBI Taxonomy" id="568900"/>
    <lineage>
        <taxon>Eukaryota</taxon>
        <taxon>Sar</taxon>
        <taxon>Stramenopiles</taxon>
        <taxon>Ochrophyta</taxon>
        <taxon>Bacillariophyta</taxon>
        <taxon>Bacillariophyceae</taxon>
        <taxon>Bacillariophycidae</taxon>
        <taxon>Naviculales</taxon>
        <taxon>Naviculaceae</taxon>
        <taxon>Seminavis</taxon>
    </lineage>
</organism>
<evidence type="ECO:0000313" key="2">
    <source>
        <dbReference type="EMBL" id="CAB9507829.1"/>
    </source>
</evidence>
<dbReference type="InterPro" id="IPR010721">
    <property type="entry name" value="UstE-like"/>
</dbReference>
<dbReference type="EMBL" id="CAICTM010000321">
    <property type="protein sequence ID" value="CAB9507829.1"/>
    <property type="molecule type" value="Genomic_DNA"/>
</dbReference>
<protein>
    <recommendedName>
        <fullName evidence="4">Steroid 5-alpha reductase C-terminal domain-containing protein</fullName>
    </recommendedName>
</protein>
<keyword evidence="1" id="KW-1133">Transmembrane helix</keyword>
<keyword evidence="1" id="KW-0812">Transmembrane</keyword>
<dbReference type="AlphaFoldDB" id="A0A9N8DXK7"/>
<dbReference type="Proteomes" id="UP001153069">
    <property type="component" value="Unassembled WGS sequence"/>
</dbReference>
<accession>A0A9N8DXK7</accession>
<proteinExistence type="predicted"/>
<evidence type="ECO:0000256" key="1">
    <source>
        <dbReference type="SAM" id="Phobius"/>
    </source>
</evidence>
<sequence length="340" mass="36380">MMCSRNALIRFVLVVAVTVVATHGFVAPKQLAHNKNPRIISSPQETTPPTTSYNSVALTIPRGGAALNMASVETLIIPALQSGPWGIVALTGIAAVAVIPLTLIRQLYSISVGYGMAIFLAGISLQHAFGLPAKSLGGLITGGLMFYGLRLALYLFVREQTRKTPTAARKEGSIVAKLTLASSVSLFYALLSTPAMYALRNVQALTTSTSLLVTQGGIGVALCGALLEATADLQKYLVKQSSSSSDESFQGPTEWTYRICRHPNYLGEVLFWAGMFVTGVPSFGTNVVAWIASLLGLYGIVSIMSKATARLEEQQQEKYTGQAKYDAWTKQVKSPLVPFL</sequence>
<dbReference type="OrthoDB" id="201504at2759"/>
<feature type="transmembrane region" description="Helical" evidence="1">
    <location>
        <begin position="111"/>
        <end position="129"/>
    </location>
</feature>
<dbReference type="PANTHER" id="PTHR32251">
    <property type="entry name" value="3-OXO-5-ALPHA-STEROID 4-DEHYDROGENASE"/>
    <property type="match status" value="1"/>
</dbReference>
<feature type="transmembrane region" description="Helical" evidence="1">
    <location>
        <begin position="135"/>
        <end position="157"/>
    </location>
</feature>
<evidence type="ECO:0000313" key="3">
    <source>
        <dbReference type="Proteomes" id="UP001153069"/>
    </source>
</evidence>
<dbReference type="Gene3D" id="1.20.120.1630">
    <property type="match status" value="1"/>
</dbReference>
<keyword evidence="1" id="KW-0472">Membrane</keyword>
<keyword evidence="3" id="KW-1185">Reference proteome</keyword>
<feature type="transmembrane region" description="Helical" evidence="1">
    <location>
        <begin position="7"/>
        <end position="26"/>
    </location>
</feature>